<feature type="compositionally biased region" description="Low complexity" evidence="12">
    <location>
        <begin position="20"/>
        <end position="32"/>
    </location>
</feature>
<comment type="catalytic activity">
    <reaction evidence="11">
        <text>[GlcNAc-(1-&gt;4)-Mur2Ac(oyl-L-Ala-gamma-D-Glu-L-Lys-D-Ala-D-Ala)](n)-di-trans,octa-cis-undecaprenyl diphosphate + beta-D-GlcNAc-(1-&gt;4)-Mur2Ac(oyl-L-Ala-gamma-D-Glu-L-Lys-D-Ala-D-Ala)-di-trans,octa-cis-undecaprenyl diphosphate = [GlcNAc-(1-&gt;4)-Mur2Ac(oyl-L-Ala-gamma-D-Glu-L-Lys-D-Ala-D-Ala)](n+1)-di-trans,octa-cis-undecaprenyl diphosphate + di-trans,octa-cis-undecaprenyl diphosphate + H(+)</text>
        <dbReference type="Rhea" id="RHEA:23708"/>
        <dbReference type="Rhea" id="RHEA-COMP:9602"/>
        <dbReference type="Rhea" id="RHEA-COMP:9603"/>
        <dbReference type="ChEBI" id="CHEBI:15378"/>
        <dbReference type="ChEBI" id="CHEBI:58405"/>
        <dbReference type="ChEBI" id="CHEBI:60033"/>
        <dbReference type="ChEBI" id="CHEBI:78435"/>
        <dbReference type="EC" id="2.4.99.28"/>
    </reaction>
</comment>
<comment type="similarity">
    <text evidence="2">In the C-terminal section; belongs to the transpeptidase family.</text>
</comment>
<organism evidence="16 17">
    <name type="scientific">Tritonibacter scottomollicae</name>
    <name type="common">Epibacterium scottomollicae</name>
    <dbReference type="NCBI Taxonomy" id="483013"/>
    <lineage>
        <taxon>Bacteria</taxon>
        <taxon>Pseudomonadati</taxon>
        <taxon>Pseudomonadota</taxon>
        <taxon>Alphaproteobacteria</taxon>
        <taxon>Rhodobacterales</taxon>
        <taxon>Paracoccaceae</taxon>
        <taxon>Tritonibacter</taxon>
    </lineage>
</organism>
<comment type="pathway">
    <text evidence="1">Cell wall biogenesis; peptidoglycan biosynthesis.</text>
</comment>
<dbReference type="InterPro" id="IPR036950">
    <property type="entry name" value="PBP_transglycosylase"/>
</dbReference>
<evidence type="ECO:0000256" key="2">
    <source>
        <dbReference type="ARBA" id="ARBA00007090"/>
    </source>
</evidence>
<evidence type="ECO:0000259" key="15">
    <source>
        <dbReference type="Pfam" id="PF06832"/>
    </source>
</evidence>
<dbReference type="EMBL" id="PVUF01000009">
    <property type="protein sequence ID" value="PRZ46652.1"/>
    <property type="molecule type" value="Genomic_DNA"/>
</dbReference>
<evidence type="ECO:0000259" key="14">
    <source>
        <dbReference type="Pfam" id="PF00912"/>
    </source>
</evidence>
<feature type="compositionally biased region" description="Basic residues" evidence="12">
    <location>
        <begin position="9"/>
        <end position="19"/>
    </location>
</feature>
<evidence type="ECO:0000256" key="5">
    <source>
        <dbReference type="ARBA" id="ARBA00022670"/>
    </source>
</evidence>
<dbReference type="InterPro" id="IPR001264">
    <property type="entry name" value="Glyco_trans_51"/>
</dbReference>
<keyword evidence="9" id="KW-0511">Multifunctional enzyme</keyword>
<evidence type="ECO:0000313" key="17">
    <source>
        <dbReference type="Proteomes" id="UP000237718"/>
    </source>
</evidence>
<feature type="region of interest" description="Disordered" evidence="12">
    <location>
        <begin position="1"/>
        <end position="36"/>
    </location>
</feature>
<evidence type="ECO:0000256" key="1">
    <source>
        <dbReference type="ARBA" id="ARBA00004752"/>
    </source>
</evidence>
<dbReference type="Pfam" id="PF00905">
    <property type="entry name" value="Transpeptidase"/>
    <property type="match status" value="1"/>
</dbReference>
<evidence type="ECO:0000256" key="4">
    <source>
        <dbReference type="ARBA" id="ARBA00022645"/>
    </source>
</evidence>
<dbReference type="UniPathway" id="UPA00219"/>
<dbReference type="GO" id="GO:0008658">
    <property type="term" value="F:penicillin binding"/>
    <property type="evidence" value="ECO:0007669"/>
    <property type="project" value="InterPro"/>
</dbReference>
<feature type="domain" description="Penicillin-binding protein transpeptidase" evidence="13">
    <location>
        <begin position="345"/>
        <end position="557"/>
    </location>
</feature>
<feature type="domain" description="Glycosyl transferase family 51" evidence="14">
    <location>
        <begin position="103"/>
        <end position="267"/>
    </location>
</feature>
<dbReference type="GO" id="GO:0006508">
    <property type="term" value="P:proteolysis"/>
    <property type="evidence" value="ECO:0007669"/>
    <property type="project" value="UniProtKB-KW"/>
</dbReference>
<dbReference type="InterPro" id="IPR050396">
    <property type="entry name" value="Glycosyltr_51/Transpeptidase"/>
</dbReference>
<evidence type="ECO:0000256" key="12">
    <source>
        <dbReference type="SAM" id="MobiDB-lite"/>
    </source>
</evidence>
<dbReference type="Proteomes" id="UP000237718">
    <property type="component" value="Unassembled WGS sequence"/>
</dbReference>
<dbReference type="InterPro" id="IPR012338">
    <property type="entry name" value="Beta-lactam/transpept-like"/>
</dbReference>
<dbReference type="SUPFAM" id="SSF53955">
    <property type="entry name" value="Lysozyme-like"/>
    <property type="match status" value="1"/>
</dbReference>
<proteinExistence type="inferred from homology"/>
<feature type="domain" description="Penicillin-binding C-terminal" evidence="15">
    <location>
        <begin position="644"/>
        <end position="720"/>
    </location>
</feature>
<dbReference type="GO" id="GO:0030288">
    <property type="term" value="C:outer membrane-bounded periplasmic space"/>
    <property type="evidence" value="ECO:0007669"/>
    <property type="project" value="TreeGrafter"/>
</dbReference>
<evidence type="ECO:0000256" key="6">
    <source>
        <dbReference type="ARBA" id="ARBA00022676"/>
    </source>
</evidence>
<keyword evidence="8" id="KW-0378">Hydrolase</keyword>
<keyword evidence="7" id="KW-0808">Transferase</keyword>
<comment type="similarity">
    <text evidence="3">In the N-terminal section; belongs to the glycosyltransferase 51 family.</text>
</comment>
<dbReference type="InterPro" id="IPR001460">
    <property type="entry name" value="PCN-bd_Tpept"/>
</dbReference>
<dbReference type="InterPro" id="IPR023346">
    <property type="entry name" value="Lysozyme-like_dom_sf"/>
</dbReference>
<evidence type="ECO:0000259" key="13">
    <source>
        <dbReference type="Pfam" id="PF00905"/>
    </source>
</evidence>
<evidence type="ECO:0000256" key="9">
    <source>
        <dbReference type="ARBA" id="ARBA00023268"/>
    </source>
</evidence>
<dbReference type="PANTHER" id="PTHR32282">
    <property type="entry name" value="BINDING PROTEIN TRANSPEPTIDASE, PUTATIVE-RELATED"/>
    <property type="match status" value="1"/>
</dbReference>
<evidence type="ECO:0000256" key="10">
    <source>
        <dbReference type="ARBA" id="ARBA00044770"/>
    </source>
</evidence>
<keyword evidence="5" id="KW-0645">Protease</keyword>
<dbReference type="PANTHER" id="PTHR32282:SF15">
    <property type="entry name" value="PENICILLIN-BINDING PROTEIN 1C"/>
    <property type="match status" value="1"/>
</dbReference>
<name>A0A2T1ADK5_TRISK</name>
<dbReference type="GO" id="GO:0009252">
    <property type="term" value="P:peptidoglycan biosynthetic process"/>
    <property type="evidence" value="ECO:0007669"/>
    <property type="project" value="UniProtKB-UniPathway"/>
</dbReference>
<evidence type="ECO:0000313" key="16">
    <source>
        <dbReference type="EMBL" id="PRZ46652.1"/>
    </source>
</evidence>
<dbReference type="AlphaFoldDB" id="A0A2T1ADK5"/>
<dbReference type="EC" id="2.4.99.28" evidence="10"/>
<gene>
    <name evidence="16" type="ORF">CLV89_10965</name>
</gene>
<keyword evidence="4" id="KW-0121">Carboxypeptidase</keyword>
<dbReference type="NCBIfam" id="TIGR02073">
    <property type="entry name" value="PBP_1c"/>
    <property type="match status" value="1"/>
</dbReference>
<comment type="caution">
    <text evidence="16">The sequence shown here is derived from an EMBL/GenBank/DDBJ whole genome shotgun (WGS) entry which is preliminary data.</text>
</comment>
<dbReference type="GO" id="GO:0008955">
    <property type="term" value="F:peptidoglycan glycosyltransferase activity"/>
    <property type="evidence" value="ECO:0007669"/>
    <property type="project" value="UniProtKB-EC"/>
</dbReference>
<reference evidence="16 17" key="1">
    <citation type="submission" date="2018-03" db="EMBL/GenBank/DDBJ databases">
        <title>Genomic Encyclopedia of Archaeal and Bacterial Type Strains, Phase II (KMG-II): from individual species to whole genera.</title>
        <authorList>
            <person name="Goeker M."/>
        </authorList>
    </citation>
    <scope>NUCLEOTIDE SEQUENCE [LARGE SCALE GENOMIC DNA]</scope>
    <source>
        <strain evidence="16 17">DSM 25328</strain>
    </source>
</reference>
<accession>A0A2T1ADK5</accession>
<dbReference type="Pfam" id="PF06832">
    <property type="entry name" value="BiPBP_C"/>
    <property type="match status" value="1"/>
</dbReference>
<sequence length="726" mass="77686">MTPTDRPGWRRMLRRRRGRPAPAGAGRGLTVRSGGGGARPLVQTMARLRTPLLVMLVAGLLGGKGLEAWVAATELPRRLAETSVELRDRTGRLLRAYPVEDGIWRMAVRAEDVDPTYLQMLRAYEDKRFDTHMGVDPLAMLRAAGQALWHGRTVSGGSTLTMQVARLLEDGSTGRWSGKLRQIRVALALERQLSKPEILTLYLTHAPFGGNLEGVRAASFAWFGKEPHRLTAAEAALLVALPQSPETRRPDRSVSAARSARARVLQRSYEAGVLSAQVARQAAQARVPDSRRPFPLLAPHLGDQLRTASPAQARFDVTLDADLQARLQAVLHRRVTAAGPRLSAAMIVADHHTGEILARIGAPDYTNSARRGFVDMVTAERSPGSTLKPLVYGLAFDEGLVHPDTLIRDAPVSFGGYAPQNFDGSFRGDIRVRDALQMSLNTPVVTLTDALGPSRLMAAMRQAGMRPVLPGGKPGLAVSLGGVGVSLQDLVQMYAVLAAGGAGPRLTVQAGDGSDPTPRVISPVAAWYLGNILRDVPVPRGARAGVLPYKTGTSYGHRDAWAVGWDGQHVIGVWLGRADGTPVPGVFGAELAAPVLFEAFAALKPDLTPLSPPPPNALVLSSAELPQPLQRFRDRDEVFSDTGIGAPEVVFPPIRARLALVEGRLALKLRGGRLPFTVLANGLPVARGLRSRDLDLPSPGPGHATLVVIDADGQSARVTVEIEETG</sequence>
<dbReference type="InterPro" id="IPR011815">
    <property type="entry name" value="PBP_1c"/>
</dbReference>
<protein>
    <recommendedName>
        <fullName evidence="10">peptidoglycan glycosyltransferase</fullName>
        <ecNumber evidence="10">2.4.99.28</ecNumber>
    </recommendedName>
</protein>
<dbReference type="Gene3D" id="1.10.3810.10">
    <property type="entry name" value="Biosynthetic peptidoglycan transglycosylase-like"/>
    <property type="match status" value="1"/>
</dbReference>
<dbReference type="GO" id="GO:0004180">
    <property type="term" value="F:carboxypeptidase activity"/>
    <property type="evidence" value="ECO:0007669"/>
    <property type="project" value="UniProtKB-KW"/>
</dbReference>
<dbReference type="Pfam" id="PF00912">
    <property type="entry name" value="Transgly"/>
    <property type="match status" value="1"/>
</dbReference>
<dbReference type="InterPro" id="IPR009647">
    <property type="entry name" value="PBP_C"/>
</dbReference>
<dbReference type="SUPFAM" id="SSF56601">
    <property type="entry name" value="beta-lactamase/transpeptidase-like"/>
    <property type="match status" value="1"/>
</dbReference>
<dbReference type="Gene3D" id="3.40.710.10">
    <property type="entry name" value="DD-peptidase/beta-lactamase superfamily"/>
    <property type="match status" value="1"/>
</dbReference>
<evidence type="ECO:0000256" key="11">
    <source>
        <dbReference type="ARBA" id="ARBA00049902"/>
    </source>
</evidence>
<evidence type="ECO:0000256" key="7">
    <source>
        <dbReference type="ARBA" id="ARBA00022679"/>
    </source>
</evidence>
<evidence type="ECO:0000256" key="3">
    <source>
        <dbReference type="ARBA" id="ARBA00007739"/>
    </source>
</evidence>
<evidence type="ECO:0000256" key="8">
    <source>
        <dbReference type="ARBA" id="ARBA00022801"/>
    </source>
</evidence>
<keyword evidence="6" id="KW-0328">Glycosyltransferase</keyword>